<evidence type="ECO:0000259" key="3">
    <source>
        <dbReference type="PROSITE" id="PS50977"/>
    </source>
</evidence>
<keyword evidence="5" id="KW-1185">Reference proteome</keyword>
<evidence type="ECO:0000256" key="2">
    <source>
        <dbReference type="PROSITE-ProRule" id="PRU00335"/>
    </source>
</evidence>
<evidence type="ECO:0000313" key="4">
    <source>
        <dbReference type="EMBL" id="GFE50981.1"/>
    </source>
</evidence>
<dbReference type="Proteomes" id="UP000436522">
    <property type="component" value="Unassembled WGS sequence"/>
</dbReference>
<evidence type="ECO:0000256" key="1">
    <source>
        <dbReference type="ARBA" id="ARBA00023125"/>
    </source>
</evidence>
<dbReference type="OrthoDB" id="3218408at2"/>
<organism evidence="4 5">
    <name type="scientific">Roseobacter cerasinus</name>
    <dbReference type="NCBI Taxonomy" id="2602289"/>
    <lineage>
        <taxon>Bacteria</taxon>
        <taxon>Pseudomonadati</taxon>
        <taxon>Pseudomonadota</taxon>
        <taxon>Alphaproteobacteria</taxon>
        <taxon>Rhodobacterales</taxon>
        <taxon>Roseobacteraceae</taxon>
        <taxon>Roseobacter</taxon>
    </lineage>
</organism>
<feature type="domain" description="HTH tetR-type" evidence="3">
    <location>
        <begin position="5"/>
        <end position="65"/>
    </location>
</feature>
<dbReference type="AlphaFoldDB" id="A0A640VV67"/>
<comment type="caution">
    <text evidence="4">The sequence shown here is derived from an EMBL/GenBank/DDBJ whole genome shotgun (WGS) entry which is preliminary data.</text>
</comment>
<evidence type="ECO:0000313" key="5">
    <source>
        <dbReference type="Proteomes" id="UP000436522"/>
    </source>
</evidence>
<dbReference type="EMBL" id="BLIV01000005">
    <property type="protein sequence ID" value="GFE50981.1"/>
    <property type="molecule type" value="Genomic_DNA"/>
</dbReference>
<accession>A0A640VV67</accession>
<dbReference type="GO" id="GO:0003677">
    <property type="term" value="F:DNA binding"/>
    <property type="evidence" value="ECO:0007669"/>
    <property type="project" value="UniProtKB-UniRule"/>
</dbReference>
<sequence>MATQRLTRQSWIDAGLDALVQNGPPALAAEPLARGLGATKGSFYWHFKDVPALHDAVVRDWQSRALTQIASALAESGNAEKRLRAFGKYILTDKQDPAFRAWAQTDQFVAKAVADVDAERLTYLVNLLAHLGVRNPTFAQSCLGVLTGLPMLQSKTKPVQAFDTMIDLVLALK</sequence>
<protein>
    <submittedName>
        <fullName evidence="4">Transcriptional regulator</fullName>
    </submittedName>
</protein>
<gene>
    <name evidence="4" type="ORF">So717_27340</name>
</gene>
<keyword evidence="1 2" id="KW-0238">DNA-binding</keyword>
<dbReference type="RefSeq" id="WP_159978265.1">
    <property type="nucleotide sequence ID" value="NZ_BLIV01000005.1"/>
</dbReference>
<dbReference type="InterPro" id="IPR009057">
    <property type="entry name" value="Homeodomain-like_sf"/>
</dbReference>
<name>A0A640VV67_9RHOB</name>
<proteinExistence type="predicted"/>
<dbReference type="InterPro" id="IPR001647">
    <property type="entry name" value="HTH_TetR"/>
</dbReference>
<dbReference type="SUPFAM" id="SSF46689">
    <property type="entry name" value="Homeodomain-like"/>
    <property type="match status" value="1"/>
</dbReference>
<reference evidence="4 5" key="1">
    <citation type="submission" date="2019-12" db="EMBL/GenBank/DDBJ databases">
        <title>Roseobacter cerasinus sp. nov., isolated from seawater around aquaculture.</title>
        <authorList>
            <person name="Muramatsu S."/>
            <person name="Takabe Y."/>
            <person name="Mori K."/>
            <person name="Takaichi S."/>
            <person name="Hanada S."/>
        </authorList>
    </citation>
    <scope>NUCLEOTIDE SEQUENCE [LARGE SCALE GENOMIC DNA]</scope>
    <source>
        <strain evidence="4 5">AI77</strain>
    </source>
</reference>
<dbReference type="Gene3D" id="1.10.357.10">
    <property type="entry name" value="Tetracycline Repressor, domain 2"/>
    <property type="match status" value="1"/>
</dbReference>
<dbReference type="PROSITE" id="PS50977">
    <property type="entry name" value="HTH_TETR_2"/>
    <property type="match status" value="1"/>
</dbReference>
<feature type="DNA-binding region" description="H-T-H motif" evidence="2">
    <location>
        <begin position="28"/>
        <end position="47"/>
    </location>
</feature>